<keyword evidence="8" id="KW-1185">Reference proteome</keyword>
<feature type="domain" description="Bicarbonate transporter-like transmembrane" evidence="6">
    <location>
        <begin position="1"/>
        <end position="107"/>
    </location>
</feature>
<sequence length="130" mass="14248">MITSTAISGILFATFSGQPLSILGATGPSLAYTLVVFDLSEAMDLEFMPFYFWTCMWRSVFTVLLALFDLCALMKHVTMFSEDIFAGLISLIFIIDGARPKINNFADGVMPLTNCAEVLLSTVSDVDRLA</sequence>
<gene>
    <name evidence="7" type="ORF">SCF082_LOCUS32120</name>
</gene>
<dbReference type="PANTHER" id="PTHR11453">
    <property type="entry name" value="ANION EXCHANGE PROTEIN"/>
    <property type="match status" value="1"/>
</dbReference>
<comment type="subcellular location">
    <subcellularLocation>
        <location evidence="1">Membrane</location>
        <topology evidence="1">Multi-pass membrane protein</topology>
    </subcellularLocation>
</comment>
<dbReference type="InterPro" id="IPR003020">
    <property type="entry name" value="HCO3_transpt_euk"/>
</dbReference>
<accession>A0ABP0NEP8</accession>
<evidence type="ECO:0000256" key="3">
    <source>
        <dbReference type="ARBA" id="ARBA00022989"/>
    </source>
</evidence>
<evidence type="ECO:0000256" key="4">
    <source>
        <dbReference type="ARBA" id="ARBA00023136"/>
    </source>
</evidence>
<evidence type="ECO:0000313" key="7">
    <source>
        <dbReference type="EMBL" id="CAK9061279.1"/>
    </source>
</evidence>
<evidence type="ECO:0000313" key="8">
    <source>
        <dbReference type="Proteomes" id="UP001642464"/>
    </source>
</evidence>
<reference evidence="7 8" key="1">
    <citation type="submission" date="2024-02" db="EMBL/GenBank/DDBJ databases">
        <authorList>
            <person name="Chen Y."/>
            <person name="Shah S."/>
            <person name="Dougan E. K."/>
            <person name="Thang M."/>
            <person name="Chan C."/>
        </authorList>
    </citation>
    <scope>NUCLEOTIDE SEQUENCE [LARGE SCALE GENOMIC DNA]</scope>
</reference>
<evidence type="ECO:0000256" key="1">
    <source>
        <dbReference type="ARBA" id="ARBA00004141"/>
    </source>
</evidence>
<keyword evidence="3 5" id="KW-1133">Transmembrane helix</keyword>
<dbReference type="Proteomes" id="UP001642464">
    <property type="component" value="Unassembled WGS sequence"/>
</dbReference>
<dbReference type="Pfam" id="PF00955">
    <property type="entry name" value="HCO3_cotransp"/>
    <property type="match status" value="1"/>
</dbReference>
<proteinExistence type="predicted"/>
<name>A0ABP0NEP8_9DINO</name>
<protein>
    <submittedName>
        <fullName evidence="7">Anion exchange protein 4 (AE 4) (Anion exchanger 4) (Sodium bicarbonate cotransporter 5) (Solute carrier family 4 member 9)</fullName>
    </submittedName>
</protein>
<keyword evidence="2 5" id="KW-0812">Transmembrane</keyword>
<dbReference type="EMBL" id="CAXAMM010027668">
    <property type="protein sequence ID" value="CAK9061279.1"/>
    <property type="molecule type" value="Genomic_DNA"/>
</dbReference>
<comment type="caution">
    <text evidence="7">The sequence shown here is derived from an EMBL/GenBank/DDBJ whole genome shotgun (WGS) entry which is preliminary data.</text>
</comment>
<feature type="transmembrane region" description="Helical" evidence="5">
    <location>
        <begin position="50"/>
        <end position="72"/>
    </location>
</feature>
<organism evidence="7 8">
    <name type="scientific">Durusdinium trenchii</name>
    <dbReference type="NCBI Taxonomy" id="1381693"/>
    <lineage>
        <taxon>Eukaryota</taxon>
        <taxon>Sar</taxon>
        <taxon>Alveolata</taxon>
        <taxon>Dinophyceae</taxon>
        <taxon>Suessiales</taxon>
        <taxon>Symbiodiniaceae</taxon>
        <taxon>Durusdinium</taxon>
    </lineage>
</organism>
<dbReference type="InterPro" id="IPR011531">
    <property type="entry name" value="HCO3_transpt-like_TM_dom"/>
</dbReference>
<evidence type="ECO:0000259" key="6">
    <source>
        <dbReference type="Pfam" id="PF00955"/>
    </source>
</evidence>
<evidence type="ECO:0000256" key="5">
    <source>
        <dbReference type="SAM" id="Phobius"/>
    </source>
</evidence>
<evidence type="ECO:0000256" key="2">
    <source>
        <dbReference type="ARBA" id="ARBA00022692"/>
    </source>
</evidence>
<keyword evidence="4 5" id="KW-0472">Membrane</keyword>